<name>A0A645F5B7_9ZZZZ</name>
<dbReference type="Gene3D" id="1.20.58.220">
    <property type="entry name" value="Phosphate transport system protein phou homolog 2, domain 2"/>
    <property type="match status" value="1"/>
</dbReference>
<feature type="domain" description="PhoU" evidence="1">
    <location>
        <begin position="5"/>
        <end position="81"/>
    </location>
</feature>
<dbReference type="EMBL" id="VSSQ01055661">
    <property type="protein sequence ID" value="MPN09545.1"/>
    <property type="molecule type" value="Genomic_DNA"/>
</dbReference>
<comment type="caution">
    <text evidence="2">The sequence shown here is derived from an EMBL/GenBank/DDBJ whole genome shotgun (WGS) entry which is preliminary data.</text>
</comment>
<dbReference type="InterPro" id="IPR038078">
    <property type="entry name" value="PhoU-like_sf"/>
</dbReference>
<organism evidence="2">
    <name type="scientific">bioreactor metagenome</name>
    <dbReference type="NCBI Taxonomy" id="1076179"/>
    <lineage>
        <taxon>unclassified sequences</taxon>
        <taxon>metagenomes</taxon>
        <taxon>ecological metagenomes</taxon>
    </lineage>
</organism>
<proteinExistence type="predicted"/>
<gene>
    <name evidence="2" type="ORF">SDC9_156836</name>
</gene>
<sequence>MLVSAVKEIMELTTGSFEREDAKSAGKVEPLEQVVDLLRDELKSRHIARLRDGNCTIELGFMFADLLSNCERVSDHCSNIAVCTIQLHEDSFDTHDYLNTLKKEPDGAFAREYESYKDKFRLPA</sequence>
<reference evidence="2" key="1">
    <citation type="submission" date="2019-08" db="EMBL/GenBank/DDBJ databases">
        <authorList>
            <person name="Kucharzyk K."/>
            <person name="Murdoch R.W."/>
            <person name="Higgins S."/>
            <person name="Loffler F."/>
        </authorList>
    </citation>
    <scope>NUCLEOTIDE SEQUENCE</scope>
</reference>
<evidence type="ECO:0000313" key="2">
    <source>
        <dbReference type="EMBL" id="MPN09545.1"/>
    </source>
</evidence>
<accession>A0A645F5B7</accession>
<dbReference type="AlphaFoldDB" id="A0A645F5B7"/>
<dbReference type="InterPro" id="IPR026022">
    <property type="entry name" value="PhoU_dom"/>
</dbReference>
<protein>
    <recommendedName>
        <fullName evidence="1">PhoU domain-containing protein</fullName>
    </recommendedName>
</protein>
<dbReference type="Pfam" id="PF01895">
    <property type="entry name" value="PhoU"/>
    <property type="match status" value="1"/>
</dbReference>
<evidence type="ECO:0000259" key="1">
    <source>
        <dbReference type="Pfam" id="PF01895"/>
    </source>
</evidence>
<dbReference type="SUPFAM" id="SSF109755">
    <property type="entry name" value="PhoU-like"/>
    <property type="match status" value="1"/>
</dbReference>